<reference evidence="2 3" key="1">
    <citation type="submission" date="2018-10" db="EMBL/GenBank/DDBJ databases">
        <title>A high-quality apple genome assembly.</title>
        <authorList>
            <person name="Hu J."/>
        </authorList>
    </citation>
    <scope>NUCLEOTIDE SEQUENCE [LARGE SCALE GENOMIC DNA]</scope>
    <source>
        <strain evidence="3">cv. HFTH1</strain>
        <tissue evidence="2">Young leaf</tissue>
    </source>
</reference>
<keyword evidence="1" id="KW-0472">Membrane</keyword>
<dbReference type="AntiFam" id="ANF00038">
    <property type="entry name" value="Overlaps SRP RNA, same strand"/>
</dbReference>
<sequence>MFVHNNREEPQQLQLVSHRQSAAINNALYVVHKPHIPSSLATQACNPSGDIKVLGRWFCLSRPGPMWLFSGPPIPSWELGRGAWAKAWAPWFLEWRAPRKAGFTEQRSFPALGGGRITGRCHLDPSWPARQSRLNQHVFLCYFNFSLFLILLGCVCCAGLSRT</sequence>
<protein>
    <submittedName>
        <fullName evidence="2">Uncharacterized protein</fullName>
    </submittedName>
</protein>
<organism evidence="2 3">
    <name type="scientific">Malus domestica</name>
    <name type="common">Apple</name>
    <name type="synonym">Pyrus malus</name>
    <dbReference type="NCBI Taxonomy" id="3750"/>
    <lineage>
        <taxon>Eukaryota</taxon>
        <taxon>Viridiplantae</taxon>
        <taxon>Streptophyta</taxon>
        <taxon>Embryophyta</taxon>
        <taxon>Tracheophyta</taxon>
        <taxon>Spermatophyta</taxon>
        <taxon>Magnoliopsida</taxon>
        <taxon>eudicotyledons</taxon>
        <taxon>Gunneridae</taxon>
        <taxon>Pentapetalae</taxon>
        <taxon>rosids</taxon>
        <taxon>fabids</taxon>
        <taxon>Rosales</taxon>
        <taxon>Rosaceae</taxon>
        <taxon>Amygdaloideae</taxon>
        <taxon>Maleae</taxon>
        <taxon>Malus</taxon>
    </lineage>
</organism>
<dbReference type="AlphaFoldDB" id="A0A498HNB2"/>
<keyword evidence="1" id="KW-1133">Transmembrane helix</keyword>
<keyword evidence="3" id="KW-1185">Reference proteome</keyword>
<keyword evidence="1" id="KW-0812">Transmembrane</keyword>
<proteinExistence type="predicted"/>
<accession>A0A498HNB2</accession>
<feature type="transmembrane region" description="Helical" evidence="1">
    <location>
        <begin position="139"/>
        <end position="161"/>
    </location>
</feature>
<gene>
    <name evidence="2" type="ORF">DVH24_012123</name>
</gene>
<evidence type="ECO:0000256" key="1">
    <source>
        <dbReference type="SAM" id="Phobius"/>
    </source>
</evidence>
<evidence type="ECO:0000313" key="2">
    <source>
        <dbReference type="EMBL" id="RXH72439.1"/>
    </source>
</evidence>
<dbReference type="Proteomes" id="UP000290289">
    <property type="component" value="Chromosome 15"/>
</dbReference>
<comment type="caution">
    <text evidence="2">The sequence shown here is derived from an EMBL/GenBank/DDBJ whole genome shotgun (WGS) entry which is preliminary data.</text>
</comment>
<evidence type="ECO:0000313" key="3">
    <source>
        <dbReference type="Proteomes" id="UP000290289"/>
    </source>
</evidence>
<name>A0A498HNB2_MALDO</name>
<dbReference type="EMBL" id="RDQH01000341">
    <property type="protein sequence ID" value="RXH72439.1"/>
    <property type="molecule type" value="Genomic_DNA"/>
</dbReference>